<accession>A0A8S5QV37</accession>
<feature type="domain" description="DUF7253" evidence="1">
    <location>
        <begin position="1"/>
        <end position="107"/>
    </location>
</feature>
<organism evidence="2">
    <name type="scientific">Siphoviridae sp. ctuyW65</name>
    <dbReference type="NCBI Taxonomy" id="2826508"/>
    <lineage>
        <taxon>Viruses</taxon>
        <taxon>Duplodnaviria</taxon>
        <taxon>Heunggongvirae</taxon>
        <taxon>Uroviricota</taxon>
        <taxon>Caudoviricetes</taxon>
    </lineage>
</organism>
<dbReference type="Pfam" id="PF23911">
    <property type="entry name" value="DUF7253"/>
    <property type="match status" value="1"/>
</dbReference>
<protein>
    <recommendedName>
        <fullName evidence="1">DUF7253 domain-containing protein</fullName>
    </recommendedName>
</protein>
<dbReference type="EMBL" id="BK015745">
    <property type="protein sequence ID" value="DAE23070.1"/>
    <property type="molecule type" value="Genomic_DNA"/>
</dbReference>
<reference evidence="2" key="1">
    <citation type="journal article" date="2021" name="Proc. Natl. Acad. Sci. U.S.A.">
        <title>A Catalog of Tens of Thousands of Viruses from Human Metagenomes Reveals Hidden Associations with Chronic Diseases.</title>
        <authorList>
            <person name="Tisza M.J."/>
            <person name="Buck C.B."/>
        </authorList>
    </citation>
    <scope>NUCLEOTIDE SEQUENCE</scope>
    <source>
        <strain evidence="2">CtuyW65</strain>
    </source>
</reference>
<evidence type="ECO:0000313" key="2">
    <source>
        <dbReference type="EMBL" id="DAE23070.1"/>
    </source>
</evidence>
<evidence type="ECO:0000259" key="1">
    <source>
        <dbReference type="Pfam" id="PF23911"/>
    </source>
</evidence>
<proteinExistence type="predicted"/>
<dbReference type="InterPro" id="IPR055677">
    <property type="entry name" value="DUF7253"/>
</dbReference>
<sequence length="107" mass="12536">MAKYFGKIGYLLTAEKEDGIYEEQIAVRSYYGDVLNYYIRPSENSDGLNDNIRINNKISIISDSFAIENLGYMKYIEWKGTYWKIRSVEIEFPRIILTLGDLYNEPT</sequence>
<name>A0A8S5QV37_9CAUD</name>